<dbReference type="PANTHER" id="PTHR32444:SF183">
    <property type="entry name" value="APPLE DOMAIN-CONTAINING PROTEIN"/>
    <property type="match status" value="1"/>
</dbReference>
<dbReference type="PROSITE" id="PS00107">
    <property type="entry name" value="PROTEIN_KINASE_ATP"/>
    <property type="match status" value="1"/>
</dbReference>
<dbReference type="InterPro" id="IPR017441">
    <property type="entry name" value="Protein_kinase_ATP_BS"/>
</dbReference>
<dbReference type="FunFam" id="2.90.10.10:FF:000004">
    <property type="entry name" value="G-type lectin S-receptor-like serine/threonine-protein kinase"/>
    <property type="match status" value="1"/>
</dbReference>
<evidence type="ECO:0000256" key="8">
    <source>
        <dbReference type="ARBA" id="ARBA00022777"/>
    </source>
</evidence>
<dbReference type="FunFam" id="1.10.510.10:FF:000060">
    <property type="entry name" value="G-type lectin S-receptor-like serine/threonine-protein kinase"/>
    <property type="match status" value="1"/>
</dbReference>
<evidence type="ECO:0000313" key="26">
    <source>
        <dbReference type="Proteomes" id="UP000694886"/>
    </source>
</evidence>
<keyword evidence="12" id="KW-1015">Disulfide bond</keyword>
<keyword evidence="7 17" id="KW-0547">Nucleotide-binding</keyword>
<proteinExistence type="inferred from homology"/>
<dbReference type="GO" id="GO:0016020">
    <property type="term" value="C:membrane"/>
    <property type="evidence" value="ECO:0007669"/>
    <property type="project" value="UniProtKB-SubCell"/>
</dbReference>
<dbReference type="PROSITE" id="PS00108">
    <property type="entry name" value="PROTEIN_KINASE_ST"/>
    <property type="match status" value="1"/>
</dbReference>
<comment type="subcellular location">
    <subcellularLocation>
        <location evidence="1">Membrane</location>
        <topology evidence="1">Single-pass type I membrane protein</topology>
    </subcellularLocation>
</comment>
<dbReference type="InterPro" id="IPR024171">
    <property type="entry name" value="SRK-like_kinase"/>
</dbReference>
<dbReference type="InterPro" id="IPR021820">
    <property type="entry name" value="S-locus_recpt_kinase_C"/>
</dbReference>
<feature type="transmembrane region" description="Helical" evidence="21">
    <location>
        <begin position="462"/>
        <end position="484"/>
    </location>
</feature>
<keyword evidence="11 21" id="KW-0472">Membrane</keyword>
<evidence type="ECO:0000313" key="27">
    <source>
        <dbReference type="RefSeq" id="XP_007021192.2"/>
    </source>
</evidence>
<dbReference type="KEGG" id="tcc:18593764"/>
<reference evidence="26" key="1">
    <citation type="journal article" date="1997" name="Nucleic Acids Res.">
        <title>tRNAscan-SE: a program for improved detection of transfer RNA genes in genomic sequence.</title>
        <authorList>
            <person name="Lowe T.M."/>
            <person name="Eddy S.R."/>
        </authorList>
    </citation>
    <scope>NUCLEOTIDE SEQUENCE [LARGE SCALE GENOMIC DNA]</scope>
    <source>
        <strain evidence="26">r\B97-61/B2</strain>
    </source>
</reference>
<keyword evidence="14" id="KW-0325">Glycoprotein</keyword>
<dbReference type="PIRSF" id="PIRSF000641">
    <property type="entry name" value="SRK"/>
    <property type="match status" value="1"/>
</dbReference>
<dbReference type="CDD" id="cd14066">
    <property type="entry name" value="STKc_IRAK"/>
    <property type="match status" value="1"/>
</dbReference>
<evidence type="ECO:0000256" key="4">
    <source>
        <dbReference type="ARBA" id="ARBA00022679"/>
    </source>
</evidence>
<keyword evidence="2 17" id="KW-0723">Serine/threonine-protein kinase</keyword>
<keyword evidence="18" id="KW-0245">EGF-like domain</keyword>
<dbReference type="PROSITE" id="PS50011">
    <property type="entry name" value="PROTEIN_KINASE_DOM"/>
    <property type="match status" value="1"/>
</dbReference>
<comment type="catalytic activity">
    <reaction evidence="15 17">
        <text>L-threonyl-[protein] + ATP = O-phospho-L-threonyl-[protein] + ADP + H(+)</text>
        <dbReference type="Rhea" id="RHEA:46608"/>
        <dbReference type="Rhea" id="RHEA-COMP:11060"/>
        <dbReference type="Rhea" id="RHEA-COMP:11605"/>
        <dbReference type="ChEBI" id="CHEBI:15378"/>
        <dbReference type="ChEBI" id="CHEBI:30013"/>
        <dbReference type="ChEBI" id="CHEBI:30616"/>
        <dbReference type="ChEBI" id="CHEBI:61977"/>
        <dbReference type="ChEBI" id="CHEBI:456216"/>
        <dbReference type="EC" id="2.7.11.1"/>
    </reaction>
</comment>
<dbReference type="Pfam" id="PF11883">
    <property type="entry name" value="DUF3403"/>
    <property type="match status" value="1"/>
</dbReference>
<dbReference type="GO" id="GO:0048544">
    <property type="term" value="P:recognition of pollen"/>
    <property type="evidence" value="ECO:0007669"/>
    <property type="project" value="InterPro"/>
</dbReference>
<dbReference type="EC" id="2.7.11.1" evidence="17"/>
<dbReference type="PROSITE" id="PS50927">
    <property type="entry name" value="BULB_LECTIN"/>
    <property type="match status" value="1"/>
</dbReference>
<dbReference type="Gene3D" id="3.30.200.20">
    <property type="entry name" value="Phosphorylase Kinase, domain 1"/>
    <property type="match status" value="1"/>
</dbReference>
<feature type="domain" description="EGF-like" evidence="23">
    <location>
        <begin position="302"/>
        <end position="340"/>
    </location>
</feature>
<dbReference type="AlphaFoldDB" id="A0AB32UXY0"/>
<evidence type="ECO:0000256" key="15">
    <source>
        <dbReference type="ARBA" id="ARBA00047899"/>
    </source>
</evidence>
<name>A0AB32UXY0_THECC</name>
<feature type="domain" description="Bulb-type lectin" evidence="24">
    <location>
        <begin position="43"/>
        <end position="163"/>
    </location>
</feature>
<dbReference type="GeneID" id="18593764"/>
<dbReference type="SUPFAM" id="SSF56112">
    <property type="entry name" value="Protein kinase-like (PK-like)"/>
    <property type="match status" value="1"/>
</dbReference>
<evidence type="ECO:0000256" key="13">
    <source>
        <dbReference type="ARBA" id="ARBA00023170"/>
    </source>
</evidence>
<dbReference type="Pfam" id="PF00954">
    <property type="entry name" value="S_locus_glycop"/>
    <property type="match status" value="1"/>
</dbReference>
<evidence type="ECO:0000256" key="6">
    <source>
        <dbReference type="ARBA" id="ARBA00022729"/>
    </source>
</evidence>
<dbReference type="InterPro" id="IPR000719">
    <property type="entry name" value="Prot_kinase_dom"/>
</dbReference>
<dbReference type="InterPro" id="IPR011009">
    <property type="entry name" value="Kinase-like_dom_sf"/>
</dbReference>
<dbReference type="CDD" id="cd00028">
    <property type="entry name" value="B_lectin"/>
    <property type="match status" value="1"/>
</dbReference>
<comment type="caution">
    <text evidence="18">Lacks conserved residue(s) required for the propagation of feature annotation.</text>
</comment>
<keyword evidence="5 21" id="KW-0812">Transmembrane</keyword>
<feature type="compositionally biased region" description="Polar residues" evidence="20">
    <location>
        <begin position="822"/>
        <end position="831"/>
    </location>
</feature>
<keyword evidence="13" id="KW-0675">Receptor</keyword>
<dbReference type="Pfam" id="PF01453">
    <property type="entry name" value="B_lectin"/>
    <property type="match status" value="1"/>
</dbReference>
<accession>A0AB32UXY0</accession>
<keyword evidence="8 17" id="KW-0418">Kinase</keyword>
<evidence type="ECO:0000256" key="9">
    <source>
        <dbReference type="ARBA" id="ARBA00022840"/>
    </source>
</evidence>
<evidence type="ECO:0000256" key="19">
    <source>
        <dbReference type="PROSITE-ProRule" id="PRU10141"/>
    </source>
</evidence>
<comment type="catalytic activity">
    <reaction evidence="16 17">
        <text>L-seryl-[protein] + ATP = O-phospho-L-seryl-[protein] + ADP + H(+)</text>
        <dbReference type="Rhea" id="RHEA:17989"/>
        <dbReference type="Rhea" id="RHEA-COMP:9863"/>
        <dbReference type="Rhea" id="RHEA-COMP:11604"/>
        <dbReference type="ChEBI" id="CHEBI:15378"/>
        <dbReference type="ChEBI" id="CHEBI:29999"/>
        <dbReference type="ChEBI" id="CHEBI:30616"/>
        <dbReference type="ChEBI" id="CHEBI:83421"/>
        <dbReference type="ChEBI" id="CHEBI:456216"/>
        <dbReference type="EC" id="2.7.11.1"/>
    </reaction>
</comment>
<dbReference type="PROSITE" id="PS50948">
    <property type="entry name" value="PAN"/>
    <property type="match status" value="1"/>
</dbReference>
<evidence type="ECO:0000256" key="5">
    <source>
        <dbReference type="ARBA" id="ARBA00022692"/>
    </source>
</evidence>
<dbReference type="InterPro" id="IPR000858">
    <property type="entry name" value="S_locus_glycoprot_dom"/>
</dbReference>
<dbReference type="Pfam" id="PF07714">
    <property type="entry name" value="PK_Tyr_Ser-Thr"/>
    <property type="match status" value="1"/>
</dbReference>
<evidence type="ECO:0000256" key="3">
    <source>
        <dbReference type="ARBA" id="ARBA00022553"/>
    </source>
</evidence>
<dbReference type="CDD" id="cd01098">
    <property type="entry name" value="PAN_AP_plant"/>
    <property type="match status" value="1"/>
</dbReference>
<evidence type="ECO:0000259" key="22">
    <source>
        <dbReference type="PROSITE" id="PS50011"/>
    </source>
</evidence>
<dbReference type="InterPro" id="IPR036426">
    <property type="entry name" value="Bulb-type_lectin_dom_sf"/>
</dbReference>
<evidence type="ECO:0000256" key="11">
    <source>
        <dbReference type="ARBA" id="ARBA00023136"/>
    </source>
</evidence>
<keyword evidence="3" id="KW-0597">Phosphoprotein</keyword>
<dbReference type="GO" id="GO:0005524">
    <property type="term" value="F:ATP binding"/>
    <property type="evidence" value="ECO:0007669"/>
    <property type="project" value="UniProtKB-UniRule"/>
</dbReference>
<keyword evidence="4 17" id="KW-0808">Transferase</keyword>
<feature type="domain" description="Apple" evidence="25">
    <location>
        <begin position="359"/>
        <end position="440"/>
    </location>
</feature>
<evidence type="ECO:0000256" key="14">
    <source>
        <dbReference type="ARBA" id="ARBA00023180"/>
    </source>
</evidence>
<dbReference type="Proteomes" id="UP000694886">
    <property type="component" value="Chromosome 7"/>
</dbReference>
<evidence type="ECO:0000259" key="25">
    <source>
        <dbReference type="PROSITE" id="PS50948"/>
    </source>
</evidence>
<keyword evidence="6" id="KW-0732">Signal</keyword>
<dbReference type="FunFam" id="3.30.200.20:FF:000195">
    <property type="entry name" value="G-type lectin S-receptor-like serine/threonine-protein kinase"/>
    <property type="match status" value="1"/>
</dbReference>
<dbReference type="PANTHER" id="PTHR32444">
    <property type="entry name" value="BULB-TYPE LECTIN DOMAIN-CONTAINING PROTEIN"/>
    <property type="match status" value="1"/>
</dbReference>
<feature type="transmembrane region" description="Helical" evidence="21">
    <location>
        <begin position="20"/>
        <end position="38"/>
    </location>
</feature>
<dbReference type="SMART" id="SM00473">
    <property type="entry name" value="PAN_AP"/>
    <property type="match status" value="1"/>
</dbReference>
<evidence type="ECO:0000256" key="7">
    <source>
        <dbReference type="ARBA" id="ARBA00022741"/>
    </source>
</evidence>
<dbReference type="InterPro" id="IPR008271">
    <property type="entry name" value="Ser/Thr_kinase_AS"/>
</dbReference>
<evidence type="ECO:0000256" key="1">
    <source>
        <dbReference type="ARBA" id="ARBA00004479"/>
    </source>
</evidence>
<comment type="similarity">
    <text evidence="17">Belongs to the protein kinase superfamily. Ser/Thr protein kinase family.</text>
</comment>
<feature type="binding site" evidence="19">
    <location>
        <position position="556"/>
    </location>
    <ligand>
        <name>ATP</name>
        <dbReference type="ChEBI" id="CHEBI:30616"/>
    </ligand>
</feature>
<evidence type="ECO:0000256" key="21">
    <source>
        <dbReference type="SAM" id="Phobius"/>
    </source>
</evidence>
<evidence type="ECO:0000256" key="2">
    <source>
        <dbReference type="ARBA" id="ARBA00022527"/>
    </source>
</evidence>
<dbReference type="RefSeq" id="XP_007021192.2">
    <property type="nucleotide sequence ID" value="XM_007021130.2"/>
</dbReference>
<evidence type="ECO:0000256" key="10">
    <source>
        <dbReference type="ARBA" id="ARBA00022989"/>
    </source>
</evidence>
<dbReference type="PROSITE" id="PS50026">
    <property type="entry name" value="EGF_3"/>
    <property type="match status" value="1"/>
</dbReference>
<keyword evidence="9 17" id="KW-0067">ATP-binding</keyword>
<dbReference type="FunFam" id="3.50.4.10:FF:000002">
    <property type="entry name" value="G-type lectin S-receptor-like serine/threonine-protein kinase"/>
    <property type="match status" value="1"/>
</dbReference>
<evidence type="ECO:0000256" key="12">
    <source>
        <dbReference type="ARBA" id="ARBA00023157"/>
    </source>
</evidence>
<dbReference type="SMART" id="SM00220">
    <property type="entry name" value="S_TKc"/>
    <property type="match status" value="1"/>
</dbReference>
<dbReference type="Gene3D" id="3.50.4.10">
    <property type="entry name" value="Hepatocyte Growth Factor"/>
    <property type="match status" value="1"/>
</dbReference>
<dbReference type="Gene3D" id="2.90.10.10">
    <property type="entry name" value="Bulb-type lectin domain"/>
    <property type="match status" value="1"/>
</dbReference>
<dbReference type="SMART" id="SM00108">
    <property type="entry name" value="B_lectin"/>
    <property type="match status" value="1"/>
</dbReference>
<evidence type="ECO:0000259" key="24">
    <source>
        <dbReference type="PROSITE" id="PS50927"/>
    </source>
</evidence>
<dbReference type="InterPro" id="IPR003609">
    <property type="entry name" value="Pan_app"/>
</dbReference>
<evidence type="ECO:0000256" key="18">
    <source>
        <dbReference type="PROSITE-ProRule" id="PRU00076"/>
    </source>
</evidence>
<dbReference type="InterPro" id="IPR000742">
    <property type="entry name" value="EGF"/>
</dbReference>
<evidence type="ECO:0000256" key="16">
    <source>
        <dbReference type="ARBA" id="ARBA00048679"/>
    </source>
</evidence>
<evidence type="ECO:0000256" key="20">
    <source>
        <dbReference type="SAM" id="MobiDB-lite"/>
    </source>
</evidence>
<feature type="domain" description="Protein kinase" evidence="22">
    <location>
        <begin position="528"/>
        <end position="813"/>
    </location>
</feature>
<evidence type="ECO:0000256" key="17">
    <source>
        <dbReference type="PIRNR" id="PIRNR000641"/>
    </source>
</evidence>
<sequence length="845" mass="95297">MEETLRQGEGFISSDLLLRIKGFTILLLCFFLCPNLVITSTEFDTIDTTRSIKDGETIVSAGGVFEVGFFSPSVTNKRYLGIWYKKSNTTVVWVANREVPLNDSSGVLKVTNQGILILLDNNGSTVWSSNSSTSARRPVAQILDSGNFVVKDETDGNPQNFMWQSFDYPCDTFLPNMKIGKDLVTGLDRYLSSWKETNDPFRGNFTYGFDLDGFPEWVLREGSIKRMRRGPWNGLRFSGVTGLTPNSVYGFEFVFNEKEIYFSWNLYNSSSLSRVLLLPNGNIQRFTWIDEAQNWVLHLPPYLDTCDSYALCGVNGNCNNNNDNSPACNCLKGFEPKIKEEWEVVPGLGGCVRKTPLNCKDDGFLKYTGLKLPDASESWFNYSMNLEECKNHCIKNCNCTAYTNLDVRGEGSGCLIWFNDLIDIRQVTENDQAIYIRMAAAELDQIDSKKTKAESNAKKNRVIIGVSIALPTTILILGLVLFFWRKKHHERGFFKCICGSSSNNENQREDPEVPLFDMATLVHATKNFSIKNKLGEGGFGSVFKGMLKDGREIAVKRLSENSRQGLSEFKNEVVHIAKLQHRNLVKLLGCCVEGDEKMLIYEFMPNKSLNFFLFDQAQSLSLDWPKRYNIINGIARGLLYLHQDSRQRIIHRDLKTGNILLDSQLNPKISDFGLARSFGENVTKEKTKNVVGTYGYMSPEYAIDGLYSIKSDVFSFGVLVLEIVSGKRNRGFSHPDHHHNLLGHAWKLYAEGKPLQLIAAPIRDTCNLSEVLRSIHIGLLCVQQNPEDRPRMSTVVLMLGGESPLPQPKQPGFFNERDLSEAKSSSSNQKPCSYDELTITLMEGR</sequence>
<organism evidence="26 27">
    <name type="scientific">Theobroma cacao</name>
    <name type="common">Cacao</name>
    <name type="synonym">Cocoa</name>
    <dbReference type="NCBI Taxonomy" id="3641"/>
    <lineage>
        <taxon>Eukaryota</taxon>
        <taxon>Viridiplantae</taxon>
        <taxon>Streptophyta</taxon>
        <taxon>Embryophyta</taxon>
        <taxon>Tracheophyta</taxon>
        <taxon>Spermatophyta</taxon>
        <taxon>Magnoliopsida</taxon>
        <taxon>eudicotyledons</taxon>
        <taxon>Gunneridae</taxon>
        <taxon>Pentapetalae</taxon>
        <taxon>rosids</taxon>
        <taxon>malvids</taxon>
        <taxon>Malvales</taxon>
        <taxon>Malvaceae</taxon>
        <taxon>Byttnerioideae</taxon>
        <taxon>Theobroma</taxon>
    </lineage>
</organism>
<gene>
    <name evidence="27" type="primary">LOC18593764</name>
</gene>
<dbReference type="InterPro" id="IPR001245">
    <property type="entry name" value="Ser-Thr/Tyr_kinase_cat_dom"/>
</dbReference>
<evidence type="ECO:0000259" key="23">
    <source>
        <dbReference type="PROSITE" id="PS50026"/>
    </source>
</evidence>
<dbReference type="SUPFAM" id="SSF51110">
    <property type="entry name" value="alpha-D-mannose-specific plant lectins"/>
    <property type="match status" value="1"/>
</dbReference>
<dbReference type="GO" id="GO:0004674">
    <property type="term" value="F:protein serine/threonine kinase activity"/>
    <property type="evidence" value="ECO:0007669"/>
    <property type="project" value="UniProtKB-KW"/>
</dbReference>
<dbReference type="Gramene" id="Tc07v2_t005510.1">
    <property type="protein sequence ID" value="Tc07v2_p005510.1"/>
    <property type="gene ID" value="Tc07v2_g005510"/>
</dbReference>
<protein>
    <recommendedName>
        <fullName evidence="17">Receptor-like serine/threonine-protein kinase</fullName>
        <ecNumber evidence="17">2.7.11.1</ecNumber>
    </recommendedName>
</protein>
<reference evidence="27" key="2">
    <citation type="submission" date="2025-08" db="UniProtKB">
        <authorList>
            <consortium name="RefSeq"/>
        </authorList>
    </citation>
    <scope>IDENTIFICATION</scope>
</reference>
<keyword evidence="10 21" id="KW-1133">Transmembrane helix</keyword>
<dbReference type="Gene3D" id="1.10.510.10">
    <property type="entry name" value="Transferase(Phosphotransferase) domain 1"/>
    <property type="match status" value="1"/>
</dbReference>
<feature type="region of interest" description="Disordered" evidence="20">
    <location>
        <begin position="801"/>
        <end position="832"/>
    </location>
</feature>
<dbReference type="InterPro" id="IPR001480">
    <property type="entry name" value="Bulb-type_lectin_dom"/>
</dbReference>
<dbReference type="Pfam" id="PF08276">
    <property type="entry name" value="PAN_2"/>
    <property type="match status" value="1"/>
</dbReference>